<dbReference type="CDD" id="cd16917">
    <property type="entry name" value="HATPase_UhpB-NarQ-NarX-like"/>
    <property type="match status" value="1"/>
</dbReference>
<dbReference type="GO" id="GO:0046983">
    <property type="term" value="F:protein dimerization activity"/>
    <property type="evidence" value="ECO:0007669"/>
    <property type="project" value="InterPro"/>
</dbReference>
<dbReference type="SMART" id="SM00387">
    <property type="entry name" value="HATPase_c"/>
    <property type="match status" value="1"/>
</dbReference>
<comment type="catalytic activity">
    <reaction evidence="1 13">
        <text>ATP + protein L-histidine = ADP + protein N-phospho-L-histidine.</text>
        <dbReference type="EC" id="2.7.13.3"/>
    </reaction>
</comment>
<evidence type="ECO:0000256" key="14">
    <source>
        <dbReference type="SAM" id="Phobius"/>
    </source>
</evidence>
<dbReference type="Pfam" id="PF02518">
    <property type="entry name" value="HATPase_c"/>
    <property type="match status" value="1"/>
</dbReference>
<evidence type="ECO:0000256" key="10">
    <source>
        <dbReference type="ARBA" id="ARBA00022989"/>
    </source>
</evidence>
<dbReference type="Pfam" id="PF07730">
    <property type="entry name" value="HisKA_3"/>
    <property type="match status" value="1"/>
</dbReference>
<dbReference type="InterPro" id="IPR005467">
    <property type="entry name" value="His_kinase_dom"/>
</dbReference>
<dbReference type="Gene3D" id="1.20.5.1930">
    <property type="match status" value="1"/>
</dbReference>
<keyword evidence="6 14" id="KW-0812">Transmembrane</keyword>
<keyword evidence="11 13" id="KW-0902">Two-component regulatory system</keyword>
<accession>A0A323TJ88</accession>
<dbReference type="GO" id="GO:0000155">
    <property type="term" value="F:phosphorelay sensor kinase activity"/>
    <property type="evidence" value="ECO:0007669"/>
    <property type="project" value="UniProtKB-UniRule"/>
</dbReference>
<evidence type="ECO:0000256" key="12">
    <source>
        <dbReference type="ARBA" id="ARBA00023136"/>
    </source>
</evidence>
<dbReference type="PANTHER" id="PTHR24421">
    <property type="entry name" value="NITRATE/NITRITE SENSOR PROTEIN NARX-RELATED"/>
    <property type="match status" value="1"/>
</dbReference>
<feature type="domain" description="Histidine kinase" evidence="15">
    <location>
        <begin position="148"/>
        <end position="342"/>
    </location>
</feature>
<dbReference type="InterPro" id="IPR017202">
    <property type="entry name" value="LiaS/VraS"/>
</dbReference>
<feature type="transmembrane region" description="Helical" evidence="14">
    <location>
        <begin position="48"/>
        <end position="71"/>
    </location>
</feature>
<evidence type="ECO:0000256" key="2">
    <source>
        <dbReference type="ARBA" id="ARBA00004651"/>
    </source>
</evidence>
<comment type="caution">
    <text evidence="16">The sequence shown here is derived from an EMBL/GenBank/DDBJ whole genome shotgun (WGS) entry which is preliminary data.</text>
</comment>
<comment type="subcellular location">
    <subcellularLocation>
        <location evidence="2 13">Cell membrane</location>
        <topology evidence="2 13">Multi-pass membrane protein</topology>
    </subcellularLocation>
</comment>
<gene>
    <name evidence="16" type="ORF">CR194_10840</name>
</gene>
<dbReference type="InterPro" id="IPR050482">
    <property type="entry name" value="Sensor_HK_TwoCompSys"/>
</dbReference>
<keyword evidence="4" id="KW-0597">Phosphoprotein</keyword>
<keyword evidence="3 13" id="KW-1003">Cell membrane</keyword>
<dbReference type="OrthoDB" id="9795828at2"/>
<dbReference type="Proteomes" id="UP000248214">
    <property type="component" value="Unassembled WGS sequence"/>
</dbReference>
<keyword evidence="7 13" id="KW-0547">Nucleotide-binding</keyword>
<reference evidence="16 17" key="1">
    <citation type="submission" date="2017-10" db="EMBL/GenBank/DDBJ databases">
        <title>Bacillus sp. nov., a halophilic bacterium isolated from a Keqin Lake.</title>
        <authorList>
            <person name="Wang H."/>
        </authorList>
    </citation>
    <scope>NUCLEOTIDE SEQUENCE [LARGE SCALE GENOMIC DNA]</scope>
    <source>
        <strain evidence="16 17">KQ-12</strain>
    </source>
</reference>
<dbReference type="PANTHER" id="PTHR24421:SF37">
    <property type="entry name" value="SENSOR HISTIDINE KINASE NARS"/>
    <property type="match status" value="1"/>
</dbReference>
<keyword evidence="17" id="KW-1185">Reference proteome</keyword>
<keyword evidence="12 13" id="KW-0472">Membrane</keyword>
<evidence type="ECO:0000259" key="15">
    <source>
        <dbReference type="PROSITE" id="PS50109"/>
    </source>
</evidence>
<evidence type="ECO:0000256" key="11">
    <source>
        <dbReference type="ARBA" id="ARBA00023012"/>
    </source>
</evidence>
<sequence>MSLFIRQMILAVISFLLFAFFLLGLTFMAFPLDNWSLLWQQRIYDVPYLSFVMMMIIITGILIGAFHGAFWKKKLKMVSVQLDDLIKGQKRSINSANSSPELLQVQRKLDELDEKMMKQAELSQKLATERATDRERSLQEVVVQERTRLARELHDSVSQQLFAASMMMATINETNPPKDETMKKQLVLVEKMIDQSQLEMRALLLHLRPVALKGKSLKEGIEELLAELTEKVPLKIESKLEEFPLDKGVEDHLFRILQESVSNTLRHASANQLQVVLIERDDNVILRIADDGKGFNVQEVTSHGSYGLTNMHERAIEIGGTLKVVSVEQEGTRLEVKVPAIKRGDQRND</sequence>
<evidence type="ECO:0000256" key="9">
    <source>
        <dbReference type="ARBA" id="ARBA00022840"/>
    </source>
</evidence>
<dbReference type="GO" id="GO:0005886">
    <property type="term" value="C:plasma membrane"/>
    <property type="evidence" value="ECO:0007669"/>
    <property type="project" value="UniProtKB-SubCell"/>
</dbReference>
<evidence type="ECO:0000256" key="13">
    <source>
        <dbReference type="PIRNR" id="PIRNR037431"/>
    </source>
</evidence>
<keyword evidence="5 13" id="KW-0808">Transferase</keyword>
<name>A0A323TJ88_9BACI</name>
<proteinExistence type="predicted"/>
<dbReference type="PIRSF" id="PIRSF037431">
    <property type="entry name" value="STHK_LiaS"/>
    <property type="match status" value="1"/>
</dbReference>
<dbReference type="InterPro" id="IPR011712">
    <property type="entry name" value="Sig_transdc_His_kin_sub3_dim/P"/>
</dbReference>
<dbReference type="RefSeq" id="WP_110609679.1">
    <property type="nucleotide sequence ID" value="NZ_PDOD01000002.1"/>
</dbReference>
<dbReference type="EC" id="2.7.13.3" evidence="13"/>
<evidence type="ECO:0000313" key="17">
    <source>
        <dbReference type="Proteomes" id="UP000248214"/>
    </source>
</evidence>
<keyword evidence="8 13" id="KW-0418">Kinase</keyword>
<dbReference type="PROSITE" id="PS50109">
    <property type="entry name" value="HIS_KIN"/>
    <property type="match status" value="1"/>
</dbReference>
<evidence type="ECO:0000313" key="16">
    <source>
        <dbReference type="EMBL" id="PYZ93647.1"/>
    </source>
</evidence>
<dbReference type="InterPro" id="IPR003594">
    <property type="entry name" value="HATPase_dom"/>
</dbReference>
<keyword evidence="9 13" id="KW-0067">ATP-binding</keyword>
<evidence type="ECO:0000256" key="5">
    <source>
        <dbReference type="ARBA" id="ARBA00022679"/>
    </source>
</evidence>
<dbReference type="AlphaFoldDB" id="A0A323TJ88"/>
<protein>
    <recommendedName>
        <fullName evidence="13">Sensor histidine kinase</fullName>
        <ecNumber evidence="13">2.7.13.3</ecNumber>
    </recommendedName>
</protein>
<dbReference type="SUPFAM" id="SSF55874">
    <property type="entry name" value="ATPase domain of HSP90 chaperone/DNA topoisomerase II/histidine kinase"/>
    <property type="match status" value="1"/>
</dbReference>
<evidence type="ECO:0000256" key="7">
    <source>
        <dbReference type="ARBA" id="ARBA00022741"/>
    </source>
</evidence>
<evidence type="ECO:0000256" key="8">
    <source>
        <dbReference type="ARBA" id="ARBA00022777"/>
    </source>
</evidence>
<evidence type="ECO:0000256" key="1">
    <source>
        <dbReference type="ARBA" id="ARBA00000085"/>
    </source>
</evidence>
<dbReference type="InterPro" id="IPR036890">
    <property type="entry name" value="HATPase_C_sf"/>
</dbReference>
<keyword evidence="10 14" id="KW-1133">Transmembrane helix</keyword>
<dbReference type="Gene3D" id="3.30.565.10">
    <property type="entry name" value="Histidine kinase-like ATPase, C-terminal domain"/>
    <property type="match status" value="1"/>
</dbReference>
<evidence type="ECO:0000256" key="4">
    <source>
        <dbReference type="ARBA" id="ARBA00022553"/>
    </source>
</evidence>
<evidence type="ECO:0000256" key="3">
    <source>
        <dbReference type="ARBA" id="ARBA00022475"/>
    </source>
</evidence>
<organism evidence="16 17">
    <name type="scientific">Salipaludibacillus keqinensis</name>
    <dbReference type="NCBI Taxonomy" id="2045207"/>
    <lineage>
        <taxon>Bacteria</taxon>
        <taxon>Bacillati</taxon>
        <taxon>Bacillota</taxon>
        <taxon>Bacilli</taxon>
        <taxon>Bacillales</taxon>
        <taxon>Bacillaceae</taxon>
    </lineage>
</organism>
<dbReference type="GO" id="GO:0005524">
    <property type="term" value="F:ATP binding"/>
    <property type="evidence" value="ECO:0007669"/>
    <property type="project" value="UniProtKB-UniRule"/>
</dbReference>
<evidence type="ECO:0000256" key="6">
    <source>
        <dbReference type="ARBA" id="ARBA00022692"/>
    </source>
</evidence>
<dbReference type="EMBL" id="PDOD01000002">
    <property type="protein sequence ID" value="PYZ93647.1"/>
    <property type="molecule type" value="Genomic_DNA"/>
</dbReference>